<dbReference type="Proteomes" id="UP000677054">
    <property type="component" value="Unassembled WGS sequence"/>
</dbReference>
<feature type="compositionally biased region" description="Polar residues" evidence="1">
    <location>
        <begin position="1116"/>
        <end position="1125"/>
    </location>
</feature>
<protein>
    <recommendedName>
        <fullName evidence="4">Neurofibromin</fullName>
    </recommendedName>
</protein>
<reference evidence="2" key="1">
    <citation type="submission" date="2020-11" db="EMBL/GenBank/DDBJ databases">
        <authorList>
            <person name="Tran Van P."/>
        </authorList>
    </citation>
    <scope>NUCLEOTIDE SEQUENCE</scope>
</reference>
<dbReference type="OrthoDB" id="28245at2759"/>
<dbReference type="InterPro" id="IPR016024">
    <property type="entry name" value="ARM-type_fold"/>
</dbReference>
<evidence type="ECO:0000256" key="1">
    <source>
        <dbReference type="SAM" id="MobiDB-lite"/>
    </source>
</evidence>
<keyword evidence="3" id="KW-1185">Reference proteome</keyword>
<dbReference type="GO" id="GO:0031175">
    <property type="term" value="P:neuron projection development"/>
    <property type="evidence" value="ECO:0007669"/>
    <property type="project" value="TreeGrafter"/>
</dbReference>
<gene>
    <name evidence="2" type="ORF">DSTB1V02_LOCUS10937</name>
</gene>
<evidence type="ECO:0000313" key="3">
    <source>
        <dbReference type="Proteomes" id="UP000677054"/>
    </source>
</evidence>
<feature type="compositionally biased region" description="Basic residues" evidence="1">
    <location>
        <begin position="1126"/>
        <end position="1140"/>
    </location>
</feature>
<dbReference type="AlphaFoldDB" id="A0A7R9ABQ9"/>
<dbReference type="EMBL" id="CAJPEV010003335">
    <property type="protein sequence ID" value="CAG0899526.1"/>
    <property type="molecule type" value="Genomic_DNA"/>
</dbReference>
<feature type="region of interest" description="Disordered" evidence="1">
    <location>
        <begin position="634"/>
        <end position="665"/>
    </location>
</feature>
<dbReference type="SUPFAM" id="SSF48371">
    <property type="entry name" value="ARM repeat"/>
    <property type="match status" value="1"/>
</dbReference>
<dbReference type="InterPro" id="IPR039867">
    <property type="entry name" value="Furry/Tao3/Mor2"/>
</dbReference>
<feature type="region of interest" description="Disordered" evidence="1">
    <location>
        <begin position="677"/>
        <end position="710"/>
    </location>
</feature>
<dbReference type="GO" id="GO:0000902">
    <property type="term" value="P:cell morphogenesis"/>
    <property type="evidence" value="ECO:0007669"/>
    <property type="project" value="InterPro"/>
</dbReference>
<accession>A0A7R9ABQ9</accession>
<dbReference type="GO" id="GO:0005938">
    <property type="term" value="C:cell cortex"/>
    <property type="evidence" value="ECO:0007669"/>
    <property type="project" value="TreeGrafter"/>
</dbReference>
<dbReference type="PANTHER" id="PTHR12295:SF30">
    <property type="entry name" value="PROTEIN FURRY"/>
    <property type="match status" value="1"/>
</dbReference>
<organism evidence="2">
    <name type="scientific">Darwinula stevensoni</name>
    <dbReference type="NCBI Taxonomy" id="69355"/>
    <lineage>
        <taxon>Eukaryota</taxon>
        <taxon>Metazoa</taxon>
        <taxon>Ecdysozoa</taxon>
        <taxon>Arthropoda</taxon>
        <taxon>Crustacea</taxon>
        <taxon>Oligostraca</taxon>
        <taxon>Ostracoda</taxon>
        <taxon>Podocopa</taxon>
        <taxon>Podocopida</taxon>
        <taxon>Darwinulocopina</taxon>
        <taxon>Darwinuloidea</taxon>
        <taxon>Darwinulidae</taxon>
        <taxon>Darwinula</taxon>
    </lineage>
</organism>
<proteinExistence type="predicted"/>
<name>A0A7R9ABQ9_9CRUS</name>
<evidence type="ECO:0008006" key="4">
    <source>
        <dbReference type="Google" id="ProtNLM"/>
    </source>
</evidence>
<sequence>MALLNLGSSDPKLRTAAYNLLCALTVTFDLRIEGQLLETSGLCIPSNNTIFIKSVSETLARNEPHLTLEFLEECMEGFRSSTIELKHLCLEYMTPWLHNLTRQGSLFTRGCAFCKQSDEMKRSKVALILDKLITLTIEEEEMYPSIQAKIWGNIGQVSDLIDVVLDCFIKRSVTGGLGSSQAEILADTAVALAAANVQMVARKLISRLCTVIDKTCTSPTPCLEQHLMWDDIAILARYLLMLSFNNCLDVASHLPYLFHIVSFLVCTGSVSLRASIHGLVINIIHSLCTCTKPSFSEETQRVLRMALDEYSLPKFYLLFGISKVKSAAVTAFRSSCRHIDRFGPDRGFSSSVPDREDISLHSLEIIADSLLEIMECCMRDIPDCDWLSHWMSLSKSFAFRYNPALQPRALIVFGCISKSITDADVKQLLRILVKALESLTDVTQLTLIDAIVMCLTRLQPLLRKESPIHTALFWIAISVLQLDEVSLYSSGLALLEMNLHTLDTLGTFAQQVRAQATLSRDISDPVTRERDEKPNFHFALVGHLLKGYRHPKPATVARTGRILHMLLSIVAKPHQRDKFEVSGDNIAYLVALLPVSEEVRSRCRLKHSVAQIIPSSTSFENFPVDLHLNLSPSASQQAGAVGSPSSPPTQSAESSPPPLPPHNTQFRQRSWERLIEHPPPSLPQRNFSKPQADSSGDTSARRSERGSVSTESGILLDPDILREESVQALVLNVLATLVRNSSDEAELRILYQYLAEASVVFSRVFSVMYVVDLLLSPRGEGSGVASTVTTGTFCRCSNSLLDAKITSVLSLCHDAVILGAVQAIIQNMVASEDASLQSIHYLQSIGFGGLWRFAGPFSKNKNDSLMAFCSQLNNCVAENAELFVNYLEAMVETCLPIEEGECDGDGSGHDHTQYPSTLSVSSHQNLSSSLSSLTLASPTEKASTVTTGTFCRCSNSLLDAKITSVLSLCHDAVILGAVQAIIQNMVASEDASLQSIHYLQSIGFGGLWRFAGPFSKNKNDSLMAFCSQLNNCVAENAELFVNYLEAMVETCLPIEEGECDGDGSGHDHTQYPSTLSVSSHQNLSSSLSSLTLASPTEKEALLDYNSSDSGARIRHGSTSQLTRQRSFSRKKPSNGKPHLT</sequence>
<evidence type="ECO:0000313" key="2">
    <source>
        <dbReference type="EMBL" id="CAD7251170.1"/>
    </source>
</evidence>
<feature type="compositionally biased region" description="Polar residues" evidence="1">
    <location>
        <begin position="683"/>
        <end position="698"/>
    </location>
</feature>
<feature type="region of interest" description="Disordered" evidence="1">
    <location>
        <begin position="1103"/>
        <end position="1140"/>
    </location>
</feature>
<dbReference type="GO" id="GO:0030427">
    <property type="term" value="C:site of polarized growth"/>
    <property type="evidence" value="ECO:0007669"/>
    <property type="project" value="TreeGrafter"/>
</dbReference>
<dbReference type="EMBL" id="LR902852">
    <property type="protein sequence ID" value="CAD7251170.1"/>
    <property type="molecule type" value="Genomic_DNA"/>
</dbReference>
<dbReference type="PANTHER" id="PTHR12295">
    <property type="entry name" value="FURRY-RELATED"/>
    <property type="match status" value="1"/>
</dbReference>